<evidence type="ECO:0000313" key="1">
    <source>
        <dbReference type="EMBL" id="TCN77702.1"/>
    </source>
</evidence>
<comment type="caution">
    <text evidence="1">The sequence shown here is derived from an EMBL/GenBank/DDBJ whole genome shotgun (WGS) entry which is preliminary data.</text>
</comment>
<evidence type="ECO:0000313" key="2">
    <source>
        <dbReference type="Proteomes" id="UP000294832"/>
    </source>
</evidence>
<dbReference type="EMBL" id="SLWF01000044">
    <property type="protein sequence ID" value="TCN77702.1"/>
    <property type="molecule type" value="Genomic_DNA"/>
</dbReference>
<reference evidence="1 2" key="1">
    <citation type="submission" date="2019-03" db="EMBL/GenBank/DDBJ databases">
        <title>Freshwater and sediment microbial communities from various areas in North America, analyzing microbe dynamics in response to fracking.</title>
        <authorList>
            <person name="Lamendella R."/>
        </authorList>
    </citation>
    <scope>NUCLEOTIDE SEQUENCE [LARGE SCALE GENOMIC DNA]</scope>
    <source>
        <strain evidence="1 2">74A</strain>
    </source>
</reference>
<keyword evidence="2" id="KW-1185">Reference proteome</keyword>
<name>A0A4R2F4U4_9GAMM</name>
<accession>A0A4R2F4U4</accession>
<dbReference type="Proteomes" id="UP000294832">
    <property type="component" value="Unassembled WGS sequence"/>
</dbReference>
<dbReference type="RefSeq" id="WP_133040487.1">
    <property type="nucleotide sequence ID" value="NZ_SLWF01000044.1"/>
</dbReference>
<dbReference type="AlphaFoldDB" id="A0A4R2F4U4"/>
<sequence length="84" mass="9627">MQVNHAQAVQKMNANPHPWCLPFYKSSAESYQQIADDYLHFSRNPSLFHMRRVTALRNAIAAFEVALVYQRLALQAYLMEGADA</sequence>
<proteinExistence type="predicted"/>
<gene>
    <name evidence="1" type="ORF">EDC91_1443</name>
</gene>
<organism evidence="1 2">
    <name type="scientific">Shewanella fodinae</name>
    <dbReference type="NCBI Taxonomy" id="552357"/>
    <lineage>
        <taxon>Bacteria</taxon>
        <taxon>Pseudomonadati</taxon>
        <taxon>Pseudomonadota</taxon>
        <taxon>Gammaproteobacteria</taxon>
        <taxon>Alteromonadales</taxon>
        <taxon>Shewanellaceae</taxon>
        <taxon>Shewanella</taxon>
    </lineage>
</organism>
<protein>
    <submittedName>
        <fullName evidence="1">Uncharacterized protein</fullName>
    </submittedName>
</protein>